<gene>
    <name evidence="2" type="ORF">RISK_003958</name>
</gene>
<evidence type="ECO:0000313" key="2">
    <source>
        <dbReference type="EMBL" id="KLU03989.1"/>
    </source>
</evidence>
<sequence length="184" mass="20021">MLSQKSAFSRGSSRLKRSIQRLFLGLAVVAGCEEASAQSPYAFGFQPYGFYQPYGSTYRSSIPNPPYFATNPPVYYGTRHYRPYGVSPFASPPVVSPGADYRSQVAPMNQRRGYVGPVSNPYVCKAGESTSHLVTKSKVKSSKSSDVETDSESATTLVSNSADFTPGKVQTNPFVSAELQFAQR</sequence>
<keyword evidence="2" id="KW-0812">Transmembrane</keyword>
<comment type="caution">
    <text evidence="2">The sequence shown here is derived from an EMBL/GenBank/DDBJ whole genome shotgun (WGS) entry which is preliminary data.</text>
</comment>
<dbReference type="AlphaFoldDB" id="A0A0J1EEQ7"/>
<keyword evidence="2" id="KW-0472">Membrane</keyword>
<proteinExistence type="predicted"/>
<dbReference type="PATRIC" id="fig|595434.4.peg.3751"/>
<feature type="compositionally biased region" description="Polar residues" evidence="1">
    <location>
        <begin position="154"/>
        <end position="170"/>
    </location>
</feature>
<reference evidence="2" key="1">
    <citation type="submission" date="2015-05" db="EMBL/GenBank/DDBJ databases">
        <title>Permanent draft genome of Rhodopirellula islandicus K833.</title>
        <authorList>
            <person name="Kizina J."/>
            <person name="Richter M."/>
            <person name="Glockner F.O."/>
            <person name="Harder J."/>
        </authorList>
    </citation>
    <scope>NUCLEOTIDE SEQUENCE [LARGE SCALE GENOMIC DNA]</scope>
    <source>
        <strain evidence="2">K833</strain>
    </source>
</reference>
<accession>A0A0J1EEQ7</accession>
<dbReference type="Proteomes" id="UP000036367">
    <property type="component" value="Unassembled WGS sequence"/>
</dbReference>
<organism evidence="2 3">
    <name type="scientific">Rhodopirellula islandica</name>
    <dbReference type="NCBI Taxonomy" id="595434"/>
    <lineage>
        <taxon>Bacteria</taxon>
        <taxon>Pseudomonadati</taxon>
        <taxon>Planctomycetota</taxon>
        <taxon>Planctomycetia</taxon>
        <taxon>Pirellulales</taxon>
        <taxon>Pirellulaceae</taxon>
        <taxon>Rhodopirellula</taxon>
    </lineage>
</organism>
<dbReference type="EMBL" id="LECT01000030">
    <property type="protein sequence ID" value="KLU03989.1"/>
    <property type="molecule type" value="Genomic_DNA"/>
</dbReference>
<name>A0A0J1EEQ7_RHOIS</name>
<dbReference type="PROSITE" id="PS51257">
    <property type="entry name" value="PROKAR_LIPOPROTEIN"/>
    <property type="match status" value="1"/>
</dbReference>
<dbReference type="STRING" id="595434.RISK_003958"/>
<dbReference type="OrthoDB" id="267431at2"/>
<protein>
    <submittedName>
        <fullName evidence="2">Signal peptide and transmembrane protein</fullName>
    </submittedName>
</protein>
<evidence type="ECO:0000313" key="3">
    <source>
        <dbReference type="Proteomes" id="UP000036367"/>
    </source>
</evidence>
<keyword evidence="3" id="KW-1185">Reference proteome</keyword>
<evidence type="ECO:0000256" key="1">
    <source>
        <dbReference type="SAM" id="MobiDB-lite"/>
    </source>
</evidence>
<feature type="region of interest" description="Disordered" evidence="1">
    <location>
        <begin position="135"/>
        <end position="170"/>
    </location>
</feature>